<sequence>MTNTNSLKNNSLFVVQTSNSQTTSSVDDNNSSMLIIDDSHKPTLLSFNDQITIAEMQSYKNCVVKILSYLYLVLRSLRSLFIIQIIFDHISNLIAMNQSMEGRPPYPPFTNESAIEKVRAAEDAWNSRDPHRVSLAYSENSRWRNRSEFVNGREAIVGFLQRKWTKELDYRLIKELWSYDENRISVRFAYEWHDDSGNWFRSYGNENWEFNGQGLMTRRYASINDLPIKEEERKFRWILGRRPDEHVGLTELDL</sequence>
<evidence type="ECO:0000313" key="2">
    <source>
        <dbReference type="EMBL" id="CAF3985078.1"/>
    </source>
</evidence>
<name>A0A814E5Q8_9BILA</name>
<dbReference type="EMBL" id="CAJNOV010000043">
    <property type="protein sequence ID" value="CAF0964663.1"/>
    <property type="molecule type" value="Genomic_DNA"/>
</dbReference>
<proteinExistence type="predicted"/>
<dbReference type="EMBL" id="CAJOBH010005083">
    <property type="protein sequence ID" value="CAF4012740.1"/>
    <property type="molecule type" value="Genomic_DNA"/>
</dbReference>
<organism evidence="1 5">
    <name type="scientific">Rotaria magnacalcarata</name>
    <dbReference type="NCBI Taxonomy" id="392030"/>
    <lineage>
        <taxon>Eukaryota</taxon>
        <taxon>Metazoa</taxon>
        <taxon>Spiralia</taxon>
        <taxon>Gnathifera</taxon>
        <taxon>Rotifera</taxon>
        <taxon>Eurotatoria</taxon>
        <taxon>Bdelloidea</taxon>
        <taxon>Philodinida</taxon>
        <taxon>Philodinidae</taxon>
        <taxon>Rotaria</taxon>
    </lineage>
</organism>
<dbReference type="Pfam" id="PF07080">
    <property type="entry name" value="DUF1348"/>
    <property type="match status" value="1"/>
</dbReference>
<accession>A0A814E5Q8</accession>
<gene>
    <name evidence="3" type="ORF">BYL167_LOCUS14322</name>
    <name evidence="1" type="ORF">CJN711_LOCUS574</name>
    <name evidence="2" type="ORF">GIL414_LOCUS10893</name>
    <name evidence="4" type="ORF">SMN809_LOCUS36094</name>
</gene>
<dbReference type="Proteomes" id="UP000663855">
    <property type="component" value="Unassembled WGS sequence"/>
</dbReference>
<dbReference type="PANTHER" id="PTHR31757">
    <property type="entry name" value="SLL0781 PROTEIN"/>
    <property type="match status" value="1"/>
</dbReference>
<protein>
    <submittedName>
        <fullName evidence="1">Uncharacterized protein</fullName>
    </submittedName>
</protein>
<evidence type="ECO:0000313" key="4">
    <source>
        <dbReference type="EMBL" id="CAF4527792.1"/>
    </source>
</evidence>
<evidence type="ECO:0000313" key="3">
    <source>
        <dbReference type="EMBL" id="CAF4012740.1"/>
    </source>
</evidence>
<evidence type="ECO:0000313" key="5">
    <source>
        <dbReference type="Proteomes" id="UP000663855"/>
    </source>
</evidence>
<dbReference type="InterPro" id="IPR032710">
    <property type="entry name" value="NTF2-like_dom_sf"/>
</dbReference>
<dbReference type="EMBL" id="CAJOBJ010003981">
    <property type="protein sequence ID" value="CAF3985078.1"/>
    <property type="molecule type" value="Genomic_DNA"/>
</dbReference>
<dbReference type="Proteomes" id="UP000676336">
    <property type="component" value="Unassembled WGS sequence"/>
</dbReference>
<dbReference type="SUPFAM" id="SSF54427">
    <property type="entry name" value="NTF2-like"/>
    <property type="match status" value="1"/>
</dbReference>
<dbReference type="Proteomes" id="UP000681720">
    <property type="component" value="Unassembled WGS sequence"/>
</dbReference>
<reference evidence="1" key="1">
    <citation type="submission" date="2021-02" db="EMBL/GenBank/DDBJ databases">
        <authorList>
            <person name="Nowell W R."/>
        </authorList>
    </citation>
    <scope>NUCLEOTIDE SEQUENCE</scope>
</reference>
<evidence type="ECO:0000313" key="1">
    <source>
        <dbReference type="EMBL" id="CAF0964663.1"/>
    </source>
</evidence>
<comment type="caution">
    <text evidence="1">The sequence shown here is derived from an EMBL/GenBank/DDBJ whole genome shotgun (WGS) entry which is preliminary data.</text>
</comment>
<dbReference type="PANTHER" id="PTHR31757:SF0">
    <property type="entry name" value="SLL0781 PROTEIN"/>
    <property type="match status" value="1"/>
</dbReference>
<dbReference type="Gene3D" id="3.10.450.50">
    <property type="match status" value="1"/>
</dbReference>
<dbReference type="EMBL" id="CAJOBI010087847">
    <property type="protein sequence ID" value="CAF4527792.1"/>
    <property type="molecule type" value="Genomic_DNA"/>
</dbReference>
<dbReference type="InterPro" id="IPR009783">
    <property type="entry name" value="DUF1348"/>
</dbReference>
<dbReference type="Proteomes" id="UP000681967">
    <property type="component" value="Unassembled WGS sequence"/>
</dbReference>
<dbReference type="AlphaFoldDB" id="A0A814E5Q8"/>